<dbReference type="Pfam" id="PF00149">
    <property type="entry name" value="Metallophos"/>
    <property type="match status" value="1"/>
</dbReference>
<organism evidence="8">
    <name type="scientific">Chlorobium phaeobacteroides (strain BS1)</name>
    <dbReference type="NCBI Taxonomy" id="331678"/>
    <lineage>
        <taxon>Bacteria</taxon>
        <taxon>Pseudomonadati</taxon>
        <taxon>Chlorobiota</taxon>
        <taxon>Chlorobiia</taxon>
        <taxon>Chlorobiales</taxon>
        <taxon>Chlorobiaceae</taxon>
        <taxon>Chlorobium/Pelodictyon group</taxon>
        <taxon>Chlorobium</taxon>
    </lineage>
</organism>
<dbReference type="HOGENOM" id="CLU_074586_1_0_10"/>
<dbReference type="STRING" id="331678.Cphamn1_2224"/>
<accession>B3ENP0</accession>
<dbReference type="GO" id="GO:0009245">
    <property type="term" value="P:lipid A biosynthetic process"/>
    <property type="evidence" value="ECO:0007669"/>
    <property type="project" value="TreeGrafter"/>
</dbReference>
<dbReference type="GO" id="GO:0016020">
    <property type="term" value="C:membrane"/>
    <property type="evidence" value="ECO:0007669"/>
    <property type="project" value="GOC"/>
</dbReference>
<keyword evidence="6" id="KW-0464">Manganese</keyword>
<dbReference type="KEGG" id="cpb:Cphamn1_2224"/>
<dbReference type="eggNOG" id="COG2908">
    <property type="taxonomic scope" value="Bacteria"/>
</dbReference>
<dbReference type="EMBL" id="CP001101">
    <property type="protein sequence ID" value="ACE05129.1"/>
    <property type="molecule type" value="Genomic_DNA"/>
</dbReference>
<dbReference type="InterPro" id="IPR004843">
    <property type="entry name" value="Calcineurin-like_PHP"/>
</dbReference>
<reference evidence="8" key="1">
    <citation type="submission" date="2008-06" db="EMBL/GenBank/DDBJ databases">
        <title>Complete sequence of Chlorobium phaeobacteroides BS1.</title>
        <authorList>
            <consortium name="US DOE Joint Genome Institute"/>
            <person name="Lucas S."/>
            <person name="Copeland A."/>
            <person name="Lapidus A."/>
            <person name="Glavina del Rio T."/>
            <person name="Dalin E."/>
            <person name="Tice H."/>
            <person name="Bruce D."/>
            <person name="Goodwin L."/>
            <person name="Pitluck S."/>
            <person name="Schmutz J."/>
            <person name="Larimer F."/>
            <person name="Land M."/>
            <person name="Hauser L."/>
            <person name="Kyrpides N."/>
            <person name="Ovchinnikova G."/>
            <person name="Li T."/>
            <person name="Liu Z."/>
            <person name="Zhao F."/>
            <person name="Overmann J."/>
            <person name="Bryant D.A."/>
            <person name="Richardson P."/>
        </authorList>
    </citation>
    <scope>NUCLEOTIDE SEQUENCE [LARGE SCALE GENOMIC DNA]</scope>
    <source>
        <strain evidence="8">BS1</strain>
    </source>
</reference>
<evidence type="ECO:0000259" key="7">
    <source>
        <dbReference type="Pfam" id="PF00149"/>
    </source>
</evidence>
<dbReference type="GO" id="GO:0046872">
    <property type="term" value="F:metal ion binding"/>
    <property type="evidence" value="ECO:0007669"/>
    <property type="project" value="UniProtKB-KW"/>
</dbReference>
<keyword evidence="4" id="KW-0378">Hydrolase</keyword>
<dbReference type="Gene3D" id="3.60.21.10">
    <property type="match status" value="1"/>
</dbReference>
<dbReference type="CDD" id="cd07398">
    <property type="entry name" value="MPP_YbbF-LpxH"/>
    <property type="match status" value="1"/>
</dbReference>
<dbReference type="GO" id="GO:0008758">
    <property type="term" value="F:UDP-2,3-diacylglucosamine hydrolase activity"/>
    <property type="evidence" value="ECO:0007669"/>
    <property type="project" value="TreeGrafter"/>
</dbReference>
<dbReference type="AlphaFoldDB" id="B3ENP0"/>
<evidence type="ECO:0000256" key="4">
    <source>
        <dbReference type="ARBA" id="ARBA00022801"/>
    </source>
</evidence>
<keyword evidence="5" id="KW-0472">Membrane</keyword>
<dbReference type="InterPro" id="IPR043461">
    <property type="entry name" value="LpxH-like"/>
</dbReference>
<dbReference type="PANTHER" id="PTHR34990">
    <property type="entry name" value="UDP-2,3-DIACYLGLUCOSAMINE HYDROLASE-RELATED"/>
    <property type="match status" value="1"/>
</dbReference>
<dbReference type="InterPro" id="IPR029052">
    <property type="entry name" value="Metallo-depent_PP-like"/>
</dbReference>
<proteinExistence type="predicted"/>
<keyword evidence="2" id="KW-0997">Cell inner membrane</keyword>
<name>B3ENP0_CHLPB</name>
<dbReference type="OrthoDB" id="9802481at2"/>
<gene>
    <name evidence="8" type="ordered locus">Cphamn1_2224</name>
</gene>
<protein>
    <submittedName>
        <fullName evidence="8">Metallophosphoesterase</fullName>
    </submittedName>
</protein>
<evidence type="ECO:0000256" key="5">
    <source>
        <dbReference type="ARBA" id="ARBA00023136"/>
    </source>
</evidence>
<evidence type="ECO:0000256" key="6">
    <source>
        <dbReference type="ARBA" id="ARBA00023211"/>
    </source>
</evidence>
<evidence type="ECO:0000313" key="8">
    <source>
        <dbReference type="EMBL" id="ACE05129.1"/>
    </source>
</evidence>
<keyword evidence="3" id="KW-0479">Metal-binding</keyword>
<evidence type="ECO:0000256" key="3">
    <source>
        <dbReference type="ARBA" id="ARBA00022723"/>
    </source>
</evidence>
<dbReference type="PANTHER" id="PTHR34990:SF1">
    <property type="entry name" value="UDP-2,3-DIACYLGLUCOSAMINE HYDROLASE"/>
    <property type="match status" value="1"/>
</dbReference>
<dbReference type="SUPFAM" id="SSF56300">
    <property type="entry name" value="Metallo-dependent phosphatases"/>
    <property type="match status" value="1"/>
</dbReference>
<feature type="domain" description="Calcineurin-like phosphoesterase" evidence="7">
    <location>
        <begin position="6"/>
        <end position="204"/>
    </location>
</feature>
<evidence type="ECO:0000256" key="1">
    <source>
        <dbReference type="ARBA" id="ARBA00022475"/>
    </source>
</evidence>
<keyword evidence="1" id="KW-1003">Cell membrane</keyword>
<sequence>MPKSFFISDLHLGLQGAEEEQVKIKRFEQLAEIVKNEGGMLYMVGDILDYWMEFRHVVPKYFDGFLSQLRHLARRGVEVHYFAGNHDFYLGDFFRQQLGVETYYGMQELDIDGKRFVVTHGDGLDKSDIGYRLFVKLVRNRCNLSLLSALQPDLAIAIMRRFSRMSRKHGAQDYQAESGFLLQYAEALAGEKDFDYFVCGHSHVQEQQTLSDSRSQYINLGTWINGRYPYGVFHDGVFSLQELGDG</sequence>
<evidence type="ECO:0000256" key="2">
    <source>
        <dbReference type="ARBA" id="ARBA00022519"/>
    </source>
</evidence>